<evidence type="ECO:0000313" key="5">
    <source>
        <dbReference type="Proteomes" id="UP000236754"/>
    </source>
</evidence>
<evidence type="ECO:0000259" key="3">
    <source>
        <dbReference type="Pfam" id="PF13828"/>
    </source>
</evidence>
<protein>
    <recommendedName>
        <fullName evidence="6">DUF4190 domain-containing protein</fullName>
    </recommendedName>
</protein>
<proteinExistence type="predicted"/>
<dbReference type="PANTHER" id="PTHR40763">
    <property type="entry name" value="MEMBRANE PROTEIN-RELATED"/>
    <property type="match status" value="1"/>
</dbReference>
<feature type="transmembrane region" description="Helical" evidence="1">
    <location>
        <begin position="156"/>
        <end position="178"/>
    </location>
</feature>
<sequence length="181" mass="18820">MSQLLYTRRSFPRRRAPLGHAGTMLAGDADRERAVEVLKEAYTEGRLRPEEYDERVGRAYQARTYADLDLLTADIPGPPAAPATFAPAPVAHPASLTPARLTGTNSAATGSLVCGIIGVCTLGVTSIPAVILGHVARSQIRRTGQDGGGQATAGLVLGYLVIIGYVVFIAAVAGVISATGH</sequence>
<dbReference type="InterPro" id="IPR012551">
    <property type="entry name" value="DUF1707_SHOCT-like"/>
</dbReference>
<evidence type="ECO:0000313" key="4">
    <source>
        <dbReference type="EMBL" id="SEG63939.1"/>
    </source>
</evidence>
<dbReference type="Pfam" id="PF08044">
    <property type="entry name" value="DUF1707"/>
    <property type="match status" value="1"/>
</dbReference>
<organism evidence="4 5">
    <name type="scientific">Actinacidiphila yanglinensis</name>
    <dbReference type="NCBI Taxonomy" id="310779"/>
    <lineage>
        <taxon>Bacteria</taxon>
        <taxon>Bacillati</taxon>
        <taxon>Actinomycetota</taxon>
        <taxon>Actinomycetes</taxon>
        <taxon>Kitasatosporales</taxon>
        <taxon>Streptomycetaceae</taxon>
        <taxon>Actinacidiphila</taxon>
    </lineage>
</organism>
<name>A0A1H6BTD7_9ACTN</name>
<gene>
    <name evidence="4" type="ORF">SAMN05216223_107203</name>
</gene>
<reference evidence="4 5" key="1">
    <citation type="submission" date="2016-10" db="EMBL/GenBank/DDBJ databases">
        <authorList>
            <person name="de Groot N.N."/>
        </authorList>
    </citation>
    <scope>NUCLEOTIDE SEQUENCE [LARGE SCALE GENOMIC DNA]</scope>
    <source>
        <strain evidence="4 5">CGMCC 4.2023</strain>
    </source>
</reference>
<evidence type="ECO:0000256" key="1">
    <source>
        <dbReference type="SAM" id="Phobius"/>
    </source>
</evidence>
<dbReference type="InterPro" id="IPR025241">
    <property type="entry name" value="DUF4190"/>
</dbReference>
<evidence type="ECO:0000259" key="2">
    <source>
        <dbReference type="Pfam" id="PF08044"/>
    </source>
</evidence>
<keyword evidence="5" id="KW-1185">Reference proteome</keyword>
<feature type="domain" description="DUF1707" evidence="2">
    <location>
        <begin position="24"/>
        <end position="76"/>
    </location>
</feature>
<dbReference type="Pfam" id="PF13828">
    <property type="entry name" value="DUF4190"/>
    <property type="match status" value="1"/>
</dbReference>
<evidence type="ECO:0008006" key="6">
    <source>
        <dbReference type="Google" id="ProtNLM"/>
    </source>
</evidence>
<dbReference type="EMBL" id="FNVU01000007">
    <property type="protein sequence ID" value="SEG63939.1"/>
    <property type="molecule type" value="Genomic_DNA"/>
</dbReference>
<dbReference type="AlphaFoldDB" id="A0A1H6BTD7"/>
<dbReference type="Proteomes" id="UP000236754">
    <property type="component" value="Unassembled WGS sequence"/>
</dbReference>
<keyword evidence="1" id="KW-1133">Transmembrane helix</keyword>
<feature type="domain" description="DUF4190" evidence="3">
    <location>
        <begin position="108"/>
        <end position="168"/>
    </location>
</feature>
<keyword evidence="1" id="KW-0472">Membrane</keyword>
<keyword evidence="1" id="KW-0812">Transmembrane</keyword>
<dbReference type="PANTHER" id="PTHR40763:SF4">
    <property type="entry name" value="DUF1707 DOMAIN-CONTAINING PROTEIN"/>
    <property type="match status" value="1"/>
</dbReference>
<accession>A0A1H6BTD7</accession>
<feature type="transmembrane region" description="Helical" evidence="1">
    <location>
        <begin position="110"/>
        <end position="136"/>
    </location>
</feature>